<accession>A0A0F7JU99</accession>
<dbReference type="AlphaFoldDB" id="A0A0F7JU99"/>
<reference evidence="1 2" key="1">
    <citation type="journal article" date="2015" name="Genome Announc.">
        <title>Complete Genome Sequence of Sedimenticola thiotaurini Strain SIP-G1, a Polyphosphate- and Polyhydroxyalkanoate-Accumulating Sulfur-Oxidizing Gammaproteobacterium Isolated from Salt Marsh Sediments.</title>
        <authorList>
            <person name="Flood B.E."/>
            <person name="Jones D.S."/>
            <person name="Bailey J.V."/>
        </authorList>
    </citation>
    <scope>NUCLEOTIDE SEQUENCE [LARGE SCALE GENOMIC DNA]</scope>
    <source>
        <strain evidence="1 2">SIP-G1</strain>
    </source>
</reference>
<sequence length="91" mass="10599">MPSNVDKLLKKHRNLTQSDGLKVASHVQREQGDWLINTLTMDGQLVPFVYKRKRRYKSLQGQRVNVTYYPAVDRVAGIEFEVMKVVRIRIA</sequence>
<organism evidence="1 2">
    <name type="scientific">Sedimenticola thiotaurini</name>
    <dbReference type="NCBI Taxonomy" id="1543721"/>
    <lineage>
        <taxon>Bacteria</taxon>
        <taxon>Pseudomonadati</taxon>
        <taxon>Pseudomonadota</taxon>
        <taxon>Gammaproteobacteria</taxon>
        <taxon>Chromatiales</taxon>
        <taxon>Sedimenticolaceae</taxon>
        <taxon>Sedimenticola</taxon>
    </lineage>
</organism>
<dbReference type="Proteomes" id="UP000034410">
    <property type="component" value="Chromosome"/>
</dbReference>
<name>A0A0F7JU99_9GAMM</name>
<dbReference type="EMBL" id="CP011412">
    <property type="protein sequence ID" value="AKH19207.1"/>
    <property type="molecule type" value="Genomic_DNA"/>
</dbReference>
<proteinExistence type="predicted"/>
<dbReference type="KEGG" id="seds:AAY24_01340"/>
<dbReference type="OrthoDB" id="5822620at2"/>
<evidence type="ECO:0000313" key="2">
    <source>
        <dbReference type="Proteomes" id="UP000034410"/>
    </source>
</evidence>
<keyword evidence="2" id="KW-1185">Reference proteome</keyword>
<dbReference type="RefSeq" id="WP_046858146.1">
    <property type="nucleotide sequence ID" value="NZ_CP011412.1"/>
</dbReference>
<evidence type="ECO:0000313" key="1">
    <source>
        <dbReference type="EMBL" id="AKH19207.1"/>
    </source>
</evidence>
<protein>
    <submittedName>
        <fullName evidence="1">Uncharacterized protein</fullName>
    </submittedName>
</protein>
<gene>
    <name evidence="1" type="ORF">AAY24_01340</name>
</gene>